<reference evidence="2 3" key="1">
    <citation type="submission" date="2019-12" db="EMBL/GenBank/DDBJ databases">
        <title>Genomic-based taxomic classification of the family Erythrobacteraceae.</title>
        <authorList>
            <person name="Xu L."/>
        </authorList>
    </citation>
    <scope>NUCLEOTIDE SEQUENCE [LARGE SCALE GENOMIC DNA]</scope>
    <source>
        <strain evidence="2 3">S36</strain>
    </source>
</reference>
<keyword evidence="3" id="KW-1185">Reference proteome</keyword>
<keyword evidence="1" id="KW-0472">Membrane</keyword>
<proteinExistence type="predicted"/>
<keyword evidence="1" id="KW-0812">Transmembrane</keyword>
<gene>
    <name evidence="2" type="ORF">GRI97_11665</name>
</gene>
<accession>A0A6I4TUB5</accession>
<keyword evidence="1" id="KW-1133">Transmembrane helix</keyword>
<evidence type="ECO:0000313" key="3">
    <source>
        <dbReference type="Proteomes" id="UP000469430"/>
    </source>
</evidence>
<evidence type="ECO:0000313" key="2">
    <source>
        <dbReference type="EMBL" id="MXO99646.1"/>
    </source>
</evidence>
<evidence type="ECO:0008006" key="4">
    <source>
        <dbReference type="Google" id="ProtNLM"/>
    </source>
</evidence>
<sequence length="45" mass="5054">MPGNLTMTPEEQRALEKARKSRNIALGLILAGFAFLFYAITIVRM</sequence>
<name>A0A6I4TUB5_9SPHN</name>
<dbReference type="Proteomes" id="UP000469430">
    <property type="component" value="Unassembled WGS sequence"/>
</dbReference>
<dbReference type="RefSeq" id="WP_202392773.1">
    <property type="nucleotide sequence ID" value="NZ_JBHSCP010000001.1"/>
</dbReference>
<comment type="caution">
    <text evidence="2">The sequence shown here is derived from an EMBL/GenBank/DDBJ whole genome shotgun (WGS) entry which is preliminary data.</text>
</comment>
<dbReference type="AlphaFoldDB" id="A0A6I4TUB5"/>
<dbReference type="EMBL" id="WTYJ01000002">
    <property type="protein sequence ID" value="MXO99646.1"/>
    <property type="molecule type" value="Genomic_DNA"/>
</dbReference>
<evidence type="ECO:0000256" key="1">
    <source>
        <dbReference type="SAM" id="Phobius"/>
    </source>
</evidence>
<feature type="transmembrane region" description="Helical" evidence="1">
    <location>
        <begin position="23"/>
        <end position="43"/>
    </location>
</feature>
<protein>
    <recommendedName>
        <fullName evidence="4">Cytochrome C oxidase assembly protein</fullName>
    </recommendedName>
</protein>
<organism evidence="2 3">
    <name type="scientific">Croceibacterium xixiisoli</name>
    <dbReference type="NCBI Taxonomy" id="1476466"/>
    <lineage>
        <taxon>Bacteria</taxon>
        <taxon>Pseudomonadati</taxon>
        <taxon>Pseudomonadota</taxon>
        <taxon>Alphaproteobacteria</taxon>
        <taxon>Sphingomonadales</taxon>
        <taxon>Erythrobacteraceae</taxon>
        <taxon>Croceibacterium</taxon>
    </lineage>
</organism>